<dbReference type="OrthoDB" id="9795306at2"/>
<dbReference type="Gene3D" id="3.30.720.120">
    <property type="match status" value="1"/>
</dbReference>
<gene>
    <name evidence="2" type="ORF">EI77_03809</name>
</gene>
<protein>
    <submittedName>
        <fullName evidence="2">Putative glyoxalase superfamily protein PhnB</fullName>
    </submittedName>
</protein>
<name>A0A4R7RLC3_9BACT</name>
<keyword evidence="3" id="KW-1185">Reference proteome</keyword>
<dbReference type="Proteomes" id="UP000295662">
    <property type="component" value="Unassembled WGS sequence"/>
</dbReference>
<dbReference type="InterPro" id="IPR004360">
    <property type="entry name" value="Glyas_Fos-R_dOase_dom"/>
</dbReference>
<evidence type="ECO:0000259" key="1">
    <source>
        <dbReference type="PROSITE" id="PS51819"/>
    </source>
</evidence>
<dbReference type="PANTHER" id="PTHR34109">
    <property type="entry name" value="BNAUNNG04460D PROTEIN-RELATED"/>
    <property type="match status" value="1"/>
</dbReference>
<sequence length="133" mass="14530">MSTTPSYKPASYNSVSPYLVVTNAAATIQFLKDVFGGEELRRMPDPKRENRLMHAEVRLDDTVIMLGDCIEGGWPAVEAHVHVYVPDVDATYAKALACGATGVQEPVQKDDEDKRGGFKDAGGTTWWVGTKVD</sequence>
<dbReference type="InterPro" id="IPR037523">
    <property type="entry name" value="VOC_core"/>
</dbReference>
<comment type="caution">
    <text evidence="2">The sequence shown here is derived from an EMBL/GenBank/DDBJ whole genome shotgun (WGS) entry which is preliminary data.</text>
</comment>
<dbReference type="Pfam" id="PF00903">
    <property type="entry name" value="Glyoxalase"/>
    <property type="match status" value="1"/>
</dbReference>
<dbReference type="Gene3D" id="3.30.720.110">
    <property type="match status" value="1"/>
</dbReference>
<accession>A0A4R7RLC3</accession>
<dbReference type="PANTHER" id="PTHR34109:SF1">
    <property type="entry name" value="VOC DOMAIN-CONTAINING PROTEIN"/>
    <property type="match status" value="1"/>
</dbReference>
<dbReference type="PROSITE" id="PS51819">
    <property type="entry name" value="VOC"/>
    <property type="match status" value="1"/>
</dbReference>
<organism evidence="2 3">
    <name type="scientific">Prosthecobacter fusiformis</name>
    <dbReference type="NCBI Taxonomy" id="48464"/>
    <lineage>
        <taxon>Bacteria</taxon>
        <taxon>Pseudomonadati</taxon>
        <taxon>Verrucomicrobiota</taxon>
        <taxon>Verrucomicrobiia</taxon>
        <taxon>Verrucomicrobiales</taxon>
        <taxon>Verrucomicrobiaceae</taxon>
        <taxon>Prosthecobacter</taxon>
    </lineage>
</organism>
<evidence type="ECO:0000313" key="3">
    <source>
        <dbReference type="Proteomes" id="UP000295662"/>
    </source>
</evidence>
<feature type="domain" description="VOC" evidence="1">
    <location>
        <begin position="11"/>
        <end position="131"/>
    </location>
</feature>
<evidence type="ECO:0000313" key="2">
    <source>
        <dbReference type="EMBL" id="TDU66072.1"/>
    </source>
</evidence>
<proteinExistence type="predicted"/>
<dbReference type="EMBL" id="SOCA01000009">
    <property type="protein sequence ID" value="TDU66072.1"/>
    <property type="molecule type" value="Genomic_DNA"/>
</dbReference>
<dbReference type="InterPro" id="IPR029068">
    <property type="entry name" value="Glyas_Bleomycin-R_OHBP_Dase"/>
</dbReference>
<dbReference type="CDD" id="cd07246">
    <property type="entry name" value="VOC_like"/>
    <property type="match status" value="1"/>
</dbReference>
<dbReference type="RefSeq" id="WP_133796816.1">
    <property type="nucleotide sequence ID" value="NZ_SOCA01000009.1"/>
</dbReference>
<dbReference type="AlphaFoldDB" id="A0A4R7RLC3"/>
<dbReference type="SUPFAM" id="SSF54593">
    <property type="entry name" value="Glyoxalase/Bleomycin resistance protein/Dihydroxybiphenyl dioxygenase"/>
    <property type="match status" value="1"/>
</dbReference>
<reference evidence="2 3" key="1">
    <citation type="submission" date="2019-03" db="EMBL/GenBank/DDBJ databases">
        <title>Genomic Encyclopedia of Archaeal and Bacterial Type Strains, Phase II (KMG-II): from individual species to whole genera.</title>
        <authorList>
            <person name="Goeker M."/>
        </authorList>
    </citation>
    <scope>NUCLEOTIDE SEQUENCE [LARGE SCALE GENOMIC DNA]</scope>
    <source>
        <strain evidence="2 3">ATCC 25309</strain>
    </source>
</reference>